<dbReference type="InterPro" id="IPR043130">
    <property type="entry name" value="CDP-OH_PTrfase_TM_dom"/>
</dbReference>
<sequence length="196" mass="21822">MLYETDRWLTLPNLVTGARIVGSPALIPLAIGRHMTLLAALALFLVFTEWLDGFLARRSHMTSSVGARLDTVADAVFYLSLLGALLALQGDQVAKEKYWMLAAIASYALSWSACLVKFRQLPSYHTWAAKGVWLIIIPATILWVAGVTPWLVRVSMVCVTLANLEAIYITHVLSQCQVDVPSLWHAKRIERLRSMT</sequence>
<reference evidence="4 5" key="1">
    <citation type="submission" date="2019-02" db="EMBL/GenBank/DDBJ databases">
        <title>Planctomycetal bacteria perform biofilm scaping via a novel small molecule.</title>
        <authorList>
            <person name="Jeske O."/>
            <person name="Boedeker C."/>
            <person name="Wiegand S."/>
            <person name="Breitling P."/>
            <person name="Kallscheuer N."/>
            <person name="Jogler M."/>
            <person name="Rohde M."/>
            <person name="Petersen J."/>
            <person name="Medema M.H."/>
            <person name="Surup F."/>
            <person name="Jogler C."/>
        </authorList>
    </citation>
    <scope>NUCLEOTIDE SEQUENCE [LARGE SCALE GENOMIC DNA]</scope>
    <source>
        <strain evidence="4 5">Mal15</strain>
    </source>
</reference>
<feature type="transmembrane region" description="Helical" evidence="3">
    <location>
        <begin position="20"/>
        <end position="47"/>
    </location>
</feature>
<dbReference type="EC" id="2.7.8.5" evidence="4"/>
<accession>A0A5B9MEQ6</accession>
<keyword evidence="3" id="KW-0812">Transmembrane</keyword>
<organism evidence="4 5">
    <name type="scientific">Stieleria maiorica</name>
    <dbReference type="NCBI Taxonomy" id="2795974"/>
    <lineage>
        <taxon>Bacteria</taxon>
        <taxon>Pseudomonadati</taxon>
        <taxon>Planctomycetota</taxon>
        <taxon>Planctomycetia</taxon>
        <taxon>Pirellulales</taxon>
        <taxon>Pirellulaceae</taxon>
        <taxon>Stieleria</taxon>
    </lineage>
</organism>
<keyword evidence="5" id="KW-1185">Reference proteome</keyword>
<dbReference type="GO" id="GO:0008444">
    <property type="term" value="F:CDP-diacylglycerol-glycerol-3-phosphate 3-phosphatidyltransferase activity"/>
    <property type="evidence" value="ECO:0007669"/>
    <property type="project" value="UniProtKB-EC"/>
</dbReference>
<dbReference type="GO" id="GO:0008654">
    <property type="term" value="P:phospholipid biosynthetic process"/>
    <property type="evidence" value="ECO:0007669"/>
    <property type="project" value="InterPro"/>
</dbReference>
<dbReference type="AlphaFoldDB" id="A0A5B9MEQ6"/>
<dbReference type="InterPro" id="IPR048254">
    <property type="entry name" value="CDP_ALCOHOL_P_TRANSF_CS"/>
</dbReference>
<proteinExistence type="inferred from homology"/>
<feature type="transmembrane region" description="Helical" evidence="3">
    <location>
        <begin position="98"/>
        <end position="119"/>
    </location>
</feature>
<keyword evidence="1 2" id="KW-0808">Transferase</keyword>
<evidence type="ECO:0000313" key="4">
    <source>
        <dbReference type="EMBL" id="QEF99578.1"/>
    </source>
</evidence>
<comment type="similarity">
    <text evidence="2">Belongs to the CDP-alcohol phosphatidyltransferase class-I family.</text>
</comment>
<dbReference type="PROSITE" id="PS00379">
    <property type="entry name" value="CDP_ALCOHOL_P_TRANSF"/>
    <property type="match status" value="1"/>
</dbReference>
<evidence type="ECO:0000256" key="3">
    <source>
        <dbReference type="SAM" id="Phobius"/>
    </source>
</evidence>
<name>A0A5B9MEQ6_9BACT</name>
<dbReference type="GO" id="GO:0016020">
    <property type="term" value="C:membrane"/>
    <property type="evidence" value="ECO:0007669"/>
    <property type="project" value="InterPro"/>
</dbReference>
<gene>
    <name evidence="4" type="primary">pgsA_1</name>
    <name evidence="4" type="ORF">Mal15_36440</name>
</gene>
<dbReference type="EMBL" id="CP036264">
    <property type="protein sequence ID" value="QEF99578.1"/>
    <property type="molecule type" value="Genomic_DNA"/>
</dbReference>
<evidence type="ECO:0000256" key="2">
    <source>
        <dbReference type="RuleBase" id="RU003750"/>
    </source>
</evidence>
<evidence type="ECO:0000256" key="1">
    <source>
        <dbReference type="ARBA" id="ARBA00022679"/>
    </source>
</evidence>
<dbReference type="Gene3D" id="1.20.120.1760">
    <property type="match status" value="1"/>
</dbReference>
<dbReference type="InterPro" id="IPR000462">
    <property type="entry name" value="CDP-OH_P_trans"/>
</dbReference>
<dbReference type="Pfam" id="PF01066">
    <property type="entry name" value="CDP-OH_P_transf"/>
    <property type="match status" value="1"/>
</dbReference>
<protein>
    <submittedName>
        <fullName evidence="4">CDP-diacylglycerol--glycerol-3-phosphate 3-phosphatidyltransferase</fullName>
        <ecNumber evidence="4">2.7.8.5</ecNumber>
    </submittedName>
</protein>
<evidence type="ECO:0000313" key="5">
    <source>
        <dbReference type="Proteomes" id="UP000321353"/>
    </source>
</evidence>
<keyword evidence="3" id="KW-0472">Membrane</keyword>
<feature type="transmembrane region" description="Helical" evidence="3">
    <location>
        <begin position="131"/>
        <end position="152"/>
    </location>
</feature>
<dbReference type="KEGG" id="smam:Mal15_36440"/>
<feature type="transmembrane region" description="Helical" evidence="3">
    <location>
        <begin position="67"/>
        <end position="86"/>
    </location>
</feature>
<dbReference type="RefSeq" id="WP_167546878.1">
    <property type="nucleotide sequence ID" value="NZ_CP036264.1"/>
</dbReference>
<keyword evidence="3" id="KW-1133">Transmembrane helix</keyword>
<dbReference type="Proteomes" id="UP000321353">
    <property type="component" value="Chromosome"/>
</dbReference>